<accession>A0A3G4ZXF8</accession>
<dbReference type="Gene3D" id="1.25.40.20">
    <property type="entry name" value="Ankyrin repeat-containing domain"/>
    <property type="match status" value="1"/>
</dbReference>
<reference evidence="1" key="1">
    <citation type="submission" date="2018-10" db="EMBL/GenBank/DDBJ databases">
        <title>Hidden diversity of soil giant viruses.</title>
        <authorList>
            <person name="Schulz F."/>
            <person name="Alteio L."/>
            <person name="Goudeau D."/>
            <person name="Ryan E.M."/>
            <person name="Malmstrom R.R."/>
            <person name="Blanchard J."/>
            <person name="Woyke T."/>
        </authorList>
    </citation>
    <scope>NUCLEOTIDE SEQUENCE</scope>
    <source>
        <strain evidence="1">FNV1</strain>
    </source>
</reference>
<gene>
    <name evidence="1" type="ORF">Faunusvirus25_10</name>
</gene>
<name>A0A3G4ZXF8_9VIRU</name>
<dbReference type="InterPro" id="IPR036770">
    <property type="entry name" value="Ankyrin_rpt-contain_sf"/>
</dbReference>
<protein>
    <submittedName>
        <fullName evidence="1">Uncharacterized protein</fullName>
    </submittedName>
</protein>
<sequence>MSSQQSGMSFQEKKILIEAHRDEFMKLVYTRDENRCIEYIKKYDDFYDTIVDGYTAQNILQFVCVRRLNRTAMALIDQNCDLTHQNAWGTTALMFASCHELNDVVIHIIDKLMNTETRNSAYGTSEMMYLCNSKDVENVIKMIDRGYDIYYKNDMKGSLLTRAIIRKVEKVAMKLIDIDTNFIDEFNISYHNLELTKDAFYYDIIKYCACKRDTIKREIIATMDDASPANALYQSFHTTYAVELVDVICDYIILHVLPI</sequence>
<dbReference type="EMBL" id="MK072156">
    <property type="protein sequence ID" value="AYV79592.1"/>
    <property type="molecule type" value="Genomic_DNA"/>
</dbReference>
<dbReference type="SUPFAM" id="SSF48403">
    <property type="entry name" value="Ankyrin repeat"/>
    <property type="match status" value="1"/>
</dbReference>
<proteinExistence type="predicted"/>
<organism evidence="1">
    <name type="scientific">Faunusvirus sp</name>
    <dbReference type="NCBI Taxonomy" id="2487766"/>
    <lineage>
        <taxon>Viruses</taxon>
        <taxon>Varidnaviria</taxon>
        <taxon>Bamfordvirae</taxon>
        <taxon>Nucleocytoviricota</taxon>
        <taxon>Megaviricetes</taxon>
        <taxon>Imitervirales</taxon>
        <taxon>Mimiviridae</taxon>
    </lineage>
</organism>
<evidence type="ECO:0000313" key="1">
    <source>
        <dbReference type="EMBL" id="AYV79592.1"/>
    </source>
</evidence>